<evidence type="ECO:0000313" key="3">
    <source>
        <dbReference type="EMBL" id="KAF9446679.1"/>
    </source>
</evidence>
<reference evidence="2" key="1">
    <citation type="submission" date="2020-11" db="EMBL/GenBank/DDBJ databases">
        <authorList>
            <consortium name="DOE Joint Genome Institute"/>
            <person name="Ahrendt S."/>
            <person name="Riley R."/>
            <person name="Andreopoulos W."/>
            <person name="Labutti K."/>
            <person name="Pangilinan J."/>
            <person name="Ruiz-Duenas F.J."/>
            <person name="Barrasa J.M."/>
            <person name="Sanchez-Garcia M."/>
            <person name="Camarero S."/>
            <person name="Miyauchi S."/>
            <person name="Serrano A."/>
            <person name="Linde D."/>
            <person name="Babiker R."/>
            <person name="Drula E."/>
            <person name="Ayuso-Fernandez I."/>
            <person name="Pacheco R."/>
            <person name="Padilla G."/>
            <person name="Ferreira P."/>
            <person name="Barriuso J."/>
            <person name="Kellner H."/>
            <person name="Castanera R."/>
            <person name="Alfaro M."/>
            <person name="Ramirez L."/>
            <person name="Pisabarro A.G."/>
            <person name="Kuo A."/>
            <person name="Tritt A."/>
            <person name="Lipzen A."/>
            <person name="He G."/>
            <person name="Yan M."/>
            <person name="Ng V."/>
            <person name="Cullen D."/>
            <person name="Martin F."/>
            <person name="Rosso M.-N."/>
            <person name="Henrissat B."/>
            <person name="Hibbett D."/>
            <person name="Martinez A.T."/>
            <person name="Grigoriev I.V."/>
        </authorList>
    </citation>
    <scope>NUCLEOTIDE SEQUENCE</scope>
    <source>
        <strain evidence="2">MF-IS2</strain>
    </source>
</reference>
<organism evidence="2 4">
    <name type="scientific">Macrolepiota fuliginosa MF-IS2</name>
    <dbReference type="NCBI Taxonomy" id="1400762"/>
    <lineage>
        <taxon>Eukaryota</taxon>
        <taxon>Fungi</taxon>
        <taxon>Dikarya</taxon>
        <taxon>Basidiomycota</taxon>
        <taxon>Agaricomycotina</taxon>
        <taxon>Agaricomycetes</taxon>
        <taxon>Agaricomycetidae</taxon>
        <taxon>Agaricales</taxon>
        <taxon>Agaricineae</taxon>
        <taxon>Agaricaceae</taxon>
        <taxon>Macrolepiota</taxon>
    </lineage>
</organism>
<dbReference type="AlphaFoldDB" id="A0A9P5X4K4"/>
<accession>A0A9P5X4K4</accession>
<sequence length="69" mass="7858">MNPQACDPPPNQLYNYSPRNHMSTPAHVPYQSIPSHQASRLPGAVCRIFFITDRMHICPLTLVAVHKYQ</sequence>
<gene>
    <name evidence="3" type="ORF">P691DRAFT_169538</name>
    <name evidence="2" type="ORF">P691DRAFT_374905</name>
</gene>
<evidence type="ECO:0000313" key="2">
    <source>
        <dbReference type="EMBL" id="KAF9443925.1"/>
    </source>
</evidence>
<protein>
    <submittedName>
        <fullName evidence="2">Uncharacterized protein</fullName>
    </submittedName>
</protein>
<keyword evidence="4" id="KW-1185">Reference proteome</keyword>
<feature type="compositionally biased region" description="Pro residues" evidence="1">
    <location>
        <begin position="1"/>
        <end position="11"/>
    </location>
</feature>
<feature type="compositionally biased region" description="Polar residues" evidence="1">
    <location>
        <begin position="12"/>
        <end position="23"/>
    </location>
</feature>
<evidence type="ECO:0000256" key="1">
    <source>
        <dbReference type="SAM" id="MobiDB-lite"/>
    </source>
</evidence>
<proteinExistence type="predicted"/>
<comment type="caution">
    <text evidence="2">The sequence shown here is derived from an EMBL/GenBank/DDBJ whole genome shotgun (WGS) entry which is preliminary data.</text>
</comment>
<dbReference type="EMBL" id="MU151421">
    <property type="protein sequence ID" value="KAF9443925.1"/>
    <property type="molecule type" value="Genomic_DNA"/>
</dbReference>
<name>A0A9P5X4K4_9AGAR</name>
<evidence type="ECO:0000313" key="4">
    <source>
        <dbReference type="Proteomes" id="UP000807342"/>
    </source>
</evidence>
<feature type="region of interest" description="Disordered" evidence="1">
    <location>
        <begin position="1"/>
        <end position="30"/>
    </location>
</feature>
<dbReference type="EMBL" id="MU151233">
    <property type="protein sequence ID" value="KAF9446679.1"/>
    <property type="molecule type" value="Genomic_DNA"/>
</dbReference>
<dbReference type="Proteomes" id="UP000807342">
    <property type="component" value="Unassembled WGS sequence"/>
</dbReference>